<evidence type="ECO:0000256" key="3">
    <source>
        <dbReference type="ARBA" id="ARBA00022842"/>
    </source>
</evidence>
<gene>
    <name evidence="5" type="ORF">ACFQL7_26645</name>
</gene>
<dbReference type="SUPFAM" id="SSF51604">
    <property type="entry name" value="Enolase C-terminal domain-like"/>
    <property type="match status" value="1"/>
</dbReference>
<evidence type="ECO:0000313" key="5">
    <source>
        <dbReference type="EMBL" id="MFC7193005.1"/>
    </source>
</evidence>
<accession>A0ABD5YZT4</accession>
<comment type="caution">
    <text evidence="5">The sequence shown here is derived from an EMBL/GenBank/DDBJ whole genome shotgun (WGS) entry which is preliminary data.</text>
</comment>
<name>A0ABD5YZT4_9EURY</name>
<dbReference type="RefSeq" id="WP_264556741.1">
    <property type="nucleotide sequence ID" value="NZ_CP109982.1"/>
</dbReference>
<dbReference type="Gene3D" id="3.30.390.10">
    <property type="entry name" value="Enolase-like, N-terminal domain"/>
    <property type="match status" value="1"/>
</dbReference>
<organism evidence="5 6">
    <name type="scientific">Halocatena marina</name>
    <dbReference type="NCBI Taxonomy" id="2934937"/>
    <lineage>
        <taxon>Archaea</taxon>
        <taxon>Methanobacteriati</taxon>
        <taxon>Methanobacteriota</taxon>
        <taxon>Stenosarchaea group</taxon>
        <taxon>Halobacteria</taxon>
        <taxon>Halobacteriales</taxon>
        <taxon>Natronomonadaceae</taxon>
        <taxon>Halocatena</taxon>
    </lineage>
</organism>
<dbReference type="AlphaFoldDB" id="A0ABD5YZT4"/>
<dbReference type="Proteomes" id="UP001596417">
    <property type="component" value="Unassembled WGS sequence"/>
</dbReference>
<keyword evidence="6" id="KW-1185">Reference proteome</keyword>
<dbReference type="Gene3D" id="3.20.20.120">
    <property type="entry name" value="Enolase-like C-terminal domain"/>
    <property type="match status" value="1"/>
</dbReference>
<comment type="cofactor">
    <cofactor evidence="1">
        <name>Mg(2+)</name>
        <dbReference type="ChEBI" id="CHEBI:18420"/>
    </cofactor>
</comment>
<reference evidence="5 6" key="1">
    <citation type="journal article" date="2019" name="Int. J. Syst. Evol. Microbiol.">
        <title>The Global Catalogue of Microorganisms (GCM) 10K type strain sequencing project: providing services to taxonomists for standard genome sequencing and annotation.</title>
        <authorList>
            <consortium name="The Broad Institute Genomics Platform"/>
            <consortium name="The Broad Institute Genome Sequencing Center for Infectious Disease"/>
            <person name="Wu L."/>
            <person name="Ma J."/>
        </authorList>
    </citation>
    <scope>NUCLEOTIDE SEQUENCE [LARGE SCALE GENOMIC DNA]</scope>
    <source>
        <strain evidence="5 6">RDMS1</strain>
    </source>
</reference>
<dbReference type="PANTHER" id="PTHR13794">
    <property type="entry name" value="ENOLASE SUPERFAMILY, MANDELATE RACEMASE"/>
    <property type="match status" value="1"/>
</dbReference>
<evidence type="ECO:0000259" key="4">
    <source>
        <dbReference type="SMART" id="SM00922"/>
    </source>
</evidence>
<dbReference type="SUPFAM" id="SSF54826">
    <property type="entry name" value="Enolase N-terminal domain-like"/>
    <property type="match status" value="1"/>
</dbReference>
<dbReference type="InterPro" id="IPR013342">
    <property type="entry name" value="Mandelate_racemase_C"/>
</dbReference>
<dbReference type="EMBL" id="JBHTAX010000006">
    <property type="protein sequence ID" value="MFC7193005.1"/>
    <property type="molecule type" value="Genomic_DNA"/>
</dbReference>
<dbReference type="SMART" id="SM00922">
    <property type="entry name" value="MR_MLE"/>
    <property type="match status" value="1"/>
</dbReference>
<dbReference type="GO" id="GO:0046872">
    <property type="term" value="F:metal ion binding"/>
    <property type="evidence" value="ECO:0007669"/>
    <property type="project" value="UniProtKB-KW"/>
</dbReference>
<dbReference type="PANTHER" id="PTHR13794:SF58">
    <property type="entry name" value="MITOCHONDRIAL ENOLASE SUPERFAMILY MEMBER 1"/>
    <property type="match status" value="1"/>
</dbReference>
<evidence type="ECO:0000256" key="1">
    <source>
        <dbReference type="ARBA" id="ARBA00001946"/>
    </source>
</evidence>
<evidence type="ECO:0000313" key="6">
    <source>
        <dbReference type="Proteomes" id="UP001596417"/>
    </source>
</evidence>
<dbReference type="Pfam" id="PF02746">
    <property type="entry name" value="MR_MLE_N"/>
    <property type="match status" value="1"/>
</dbReference>
<dbReference type="InterPro" id="IPR013341">
    <property type="entry name" value="Mandelate_racemase_N_dom"/>
</dbReference>
<dbReference type="InterPro" id="IPR036849">
    <property type="entry name" value="Enolase-like_C_sf"/>
</dbReference>
<dbReference type="InterPro" id="IPR029065">
    <property type="entry name" value="Enolase_C-like"/>
</dbReference>
<dbReference type="Pfam" id="PF13378">
    <property type="entry name" value="MR_MLE_C"/>
    <property type="match status" value="1"/>
</dbReference>
<evidence type="ECO:0000256" key="2">
    <source>
        <dbReference type="ARBA" id="ARBA00022723"/>
    </source>
</evidence>
<keyword evidence="2" id="KW-0479">Metal-binding</keyword>
<dbReference type="GO" id="GO:0016836">
    <property type="term" value="F:hydro-lyase activity"/>
    <property type="evidence" value="ECO:0007669"/>
    <property type="project" value="UniProtKB-ARBA"/>
</dbReference>
<dbReference type="InterPro" id="IPR046945">
    <property type="entry name" value="RHMD-like"/>
</dbReference>
<dbReference type="GeneID" id="76202751"/>
<dbReference type="SFLD" id="SFLDS00001">
    <property type="entry name" value="Enolase"/>
    <property type="match status" value="1"/>
</dbReference>
<keyword evidence="3" id="KW-0460">Magnesium</keyword>
<dbReference type="InterPro" id="IPR029017">
    <property type="entry name" value="Enolase-like_N"/>
</dbReference>
<feature type="domain" description="Mandelate racemase/muconate lactonizing enzyme C-terminal" evidence="4">
    <location>
        <begin position="140"/>
        <end position="240"/>
    </location>
</feature>
<protein>
    <submittedName>
        <fullName evidence="5">Enolase C-terminal domain-like protein</fullName>
    </submittedName>
</protein>
<sequence length="367" mass="40956">MVITDVDLWTLDYDSITKQAGGNPTGESRPQNETFCVEIRTDTGDRGVAVNRGGGESACKLIDDYFRPILEGSDPARIEHLWQEMYDALPTARGGLSYMALSGIDLSLWDLKGRATGRPVYDLLGGAVREELPCYVTVFPNTMESLSDEGFIGVKIPTTALPKDGRRGLDELERKVARAREYFGETAKIMIDCFMDWNKEYTVRAADRLQKYDLKWVEDPLPAGHTIQQYRDIRNEVKPIQIAVGNVEFGHRSFHQLVNQGAADLVQPDIQWIGGMTEMNRVGHIAKPMGIPVIPHRSNIYSCHYALARHDTPYVEYMLGRGTEVQPVRPAADGELVPSNGTITVPTKPGFGIELNKSILNRFVDSE</sequence>
<proteinExistence type="predicted"/>